<feature type="domain" description="Teneurin-like YD-shell" evidence="3">
    <location>
        <begin position="545"/>
        <end position="684"/>
    </location>
</feature>
<reference evidence="4 5" key="1">
    <citation type="submission" date="2015-02" db="EMBL/GenBank/DDBJ databases">
        <title>Sequencing of Listeria spp. dairy environmental strains.</title>
        <authorList>
            <person name="Muhterem-Uyar M."/>
            <person name="Wagner M."/>
            <person name="Schmitz-Esser S."/>
            <person name="Stessl B."/>
        </authorList>
    </citation>
    <scope>NUCLEOTIDE SEQUENCE [LARGE SCALE GENOMIC DNA]</scope>
    <source>
        <strain evidence="4 5">7KSM</strain>
    </source>
</reference>
<evidence type="ECO:0000256" key="1">
    <source>
        <dbReference type="ARBA" id="ARBA00022737"/>
    </source>
</evidence>
<dbReference type="Proteomes" id="UP000033536">
    <property type="component" value="Unassembled WGS sequence"/>
</dbReference>
<dbReference type="InterPro" id="IPR056823">
    <property type="entry name" value="TEN-like_YD-shell"/>
</dbReference>
<dbReference type="InterPro" id="IPR031325">
    <property type="entry name" value="RHS_repeat"/>
</dbReference>
<proteinExistence type="predicted"/>
<evidence type="ECO:0000313" key="5">
    <source>
        <dbReference type="Proteomes" id="UP000033536"/>
    </source>
</evidence>
<dbReference type="PANTHER" id="PTHR32305">
    <property type="match status" value="1"/>
</dbReference>
<feature type="domain" description="Teneurin-like YD-shell" evidence="3">
    <location>
        <begin position="1143"/>
        <end position="1428"/>
    </location>
</feature>
<comment type="caution">
    <text evidence="4">The sequence shown here is derived from an EMBL/GenBank/DDBJ whole genome shotgun (WGS) entry which is preliminary data.</text>
</comment>
<dbReference type="InterPro" id="IPR022385">
    <property type="entry name" value="Rhs_assc_core"/>
</dbReference>
<feature type="domain" description="Teneurin-like YD-shell" evidence="3">
    <location>
        <begin position="735"/>
        <end position="861"/>
    </location>
</feature>
<evidence type="ECO:0000259" key="2">
    <source>
        <dbReference type="Pfam" id="PF20148"/>
    </source>
</evidence>
<keyword evidence="1" id="KW-0677">Repeat</keyword>
<feature type="domain" description="Teneurin-like YD-shell" evidence="3">
    <location>
        <begin position="980"/>
        <end position="1117"/>
    </location>
</feature>
<dbReference type="InterPro" id="IPR045351">
    <property type="entry name" value="DUF6531"/>
</dbReference>
<sequence length="1658" mass="188714">MTRLQQNKVFQIEALQELLQTTKDLMNVAIFISENMDNEVRDLSNNIAEIPAEAKNHSLDALLDNKFEKSDFQDCINKLEKILTKLIDEIPSYDKASGSLVKEITSITQRLNNTARQYKSTIKTGMADISLDAYLTQLDNIRLATGADKTGKELDTILAGLKGLRVFSAEYSSDPVNLATGNFAYEKMDLVVEGATSLKLVRSYNSLNDQIGTLGKDWIHNFEMKFKLLDDRIKVTFEDGKVEEYIKDEEIYVAKKIDSGTIEKKDNGYILTCQDGKIYTFDLSGKWTEKEDRAGNRFVLSYDKNGYLEKVRNREVAFYFSYDESRLVLVKDNSGREVKYSYEEGKLVKVENDLGQSYQFEYDQFNKLKEIINPRDTKSVQNIFDSEGRTIKQFFPDGGEMSYEYVDEEQKIILTEQNGNKIEYIHDDAFRNTEIIYEDGKIVRSFNEQGDKVKEIDKNGNVTEYNYDESGNITTIIRPIGDDVEIYYNDKNKITKVIENGEERTFLYNEKGRMISSKDGIGRVINIEYDSKGKIAKYTKADGSELEFTRDRKGNVTCLKNETGAKTEYEYDKLNRVIRSVDGNGNETKFTYDTSNRIVQVENASKNTRKYTYNLADKITKIEDFNGEVISAEYNELNKISQLKNQAGDIVEYSYDLMWNISKIMDENGAEVKYLYDKLNRLACIQNPLNQEQKYSYDPNGNIREITQNNGSKIQYTYDEMNRRTSIQDADGAVTKYKYSKHGEIAEIEDALGNTTQFKYDSVGQMIEKVDKLGHKTTMSYTKLGKIETITYANGSVVSYSYYPGGKLKSVCLPDGNTETYEYDLNGNLSRKMNSLGHSYTYVYDELDQVIEIINPEGNAREFCYDVVGNVTKTEDENGNITHYYYSCVGNLIRVVDALGNESCYDYNKTGQLTRVEQYGLIDAELGAVEKQKEAAQVTLYEYDLLGRVTSVTDSLGNKELLEYNEMGNVVKKEDKEGFTTAYEYSETGNLTHILYADKKEVAFSYNPLKQLIQIEDWLGTTTAKLDALGRPLEIKDFKEEEVRYTWGSMGERTQVSYPDGTAVDYTYNEAMKLISLAVNGEEKASYHYDSLGRLTSKVLGNGIQTDYTYNAFHRYESLIHHDREGILDRYDYHYDAVQNKIGITKARRDLEEDTGEFRYHYDELHRLTHVWKDDTSIANYEYDAFGNRITSTEKQQSKQYHYNKNNQLIETITNDEVQAFKYDKRGNLLEKRVQEEVDSTYTFDARNHLAKITQAGMQSQFVYNGLGSRVERQKYDLDKQQLLASEKMLNDYTKTDHHLLTSQTEEGHQNYFWDNETILGAISAEKDVEQFYLDDQLGSPIRLIENGNVQATYGYDTFGSPLSQTNSTPPRFGFTGHQTEEVGNLYFAEKRYLDAEEGRFISEDTVKGSIYVPKTMHAYAYCFNQPVDFIDTDGAFPSVKDFQDGLSNVKDSVVNAWDSGVDTVKDFWDNNVVGTDQILKDDKEGNIAHRITQHVGGDFIVYEENSETEKGSWSINIPGISIPFGDTTNSMNTSINLTDKSITTSYNSNGKNGETVSLGYTLDTKGGSYSMGSGVTSETGLSDMYTDTEDYFHWEDMPVKEILEALGYSVVGSLAIIGLAMDDATGVLVADDVFIPVAAKEIMKSWVRVGAACAGGI</sequence>
<dbReference type="InterPro" id="IPR050708">
    <property type="entry name" value="T6SS_VgrG/RHS"/>
</dbReference>
<dbReference type="InterPro" id="IPR006530">
    <property type="entry name" value="YD"/>
</dbReference>
<dbReference type="Pfam" id="PF05593">
    <property type="entry name" value="RHS_repeat"/>
    <property type="match status" value="1"/>
</dbReference>
<dbReference type="RefSeq" id="WP_046325930.1">
    <property type="nucleotide sequence ID" value="NZ_JAARSA010000003.1"/>
</dbReference>
<gene>
    <name evidence="4" type="ORF">UQ68_01670</name>
</gene>
<organism evidence="4 5">
    <name type="scientific">Listeria seeligeri</name>
    <dbReference type="NCBI Taxonomy" id="1640"/>
    <lineage>
        <taxon>Bacteria</taxon>
        <taxon>Bacillati</taxon>
        <taxon>Bacillota</taxon>
        <taxon>Bacilli</taxon>
        <taxon>Bacillales</taxon>
        <taxon>Listeriaceae</taxon>
        <taxon>Listeria</taxon>
    </lineage>
</organism>
<dbReference type="EMBL" id="JYOM01000001">
    <property type="protein sequence ID" value="KKD50569.1"/>
    <property type="molecule type" value="Genomic_DNA"/>
</dbReference>
<dbReference type="NCBIfam" id="TIGR01643">
    <property type="entry name" value="YD_repeat_2x"/>
    <property type="match status" value="10"/>
</dbReference>
<feature type="domain" description="DUF6531" evidence="2">
    <location>
        <begin position="174"/>
        <end position="244"/>
    </location>
</feature>
<evidence type="ECO:0000259" key="3">
    <source>
        <dbReference type="Pfam" id="PF25023"/>
    </source>
</evidence>
<keyword evidence="5" id="KW-1185">Reference proteome</keyword>
<dbReference type="Pfam" id="PF20148">
    <property type="entry name" value="DUF6531"/>
    <property type="match status" value="1"/>
</dbReference>
<dbReference type="Pfam" id="PF25023">
    <property type="entry name" value="TEN_YD-shell"/>
    <property type="match status" value="5"/>
</dbReference>
<protein>
    <recommendedName>
        <fullName evidence="6">RHS repeat protein</fullName>
    </recommendedName>
</protein>
<evidence type="ECO:0008006" key="6">
    <source>
        <dbReference type="Google" id="ProtNLM"/>
    </source>
</evidence>
<dbReference type="PANTHER" id="PTHR32305:SF15">
    <property type="entry name" value="PROTEIN RHSA-RELATED"/>
    <property type="match status" value="1"/>
</dbReference>
<feature type="domain" description="Teneurin-like YD-shell" evidence="3">
    <location>
        <begin position="296"/>
        <end position="456"/>
    </location>
</feature>
<dbReference type="Gene3D" id="2.180.10.10">
    <property type="entry name" value="RHS repeat-associated core"/>
    <property type="match status" value="4"/>
</dbReference>
<accession>A0ABR5ECA0</accession>
<name>A0ABR5ECA0_LISSE</name>
<dbReference type="NCBIfam" id="TIGR03696">
    <property type="entry name" value="Rhs_assc_core"/>
    <property type="match status" value="1"/>
</dbReference>
<evidence type="ECO:0000313" key="4">
    <source>
        <dbReference type="EMBL" id="KKD50569.1"/>
    </source>
</evidence>